<feature type="domain" description="Calcineurin-like phosphoesterase" evidence="1">
    <location>
        <begin position="29"/>
        <end position="181"/>
    </location>
</feature>
<proteinExistence type="predicted"/>
<protein>
    <recommendedName>
        <fullName evidence="1">Calcineurin-like phosphoesterase domain-containing protein</fullName>
    </recommendedName>
</protein>
<dbReference type="SUPFAM" id="SSF56300">
    <property type="entry name" value="Metallo-dependent phosphatases"/>
    <property type="match status" value="1"/>
</dbReference>
<dbReference type="RefSeq" id="WP_004567716.1">
    <property type="nucleotide sequence ID" value="NC_009342.1"/>
</dbReference>
<accession>A0AB72VCI3</accession>
<dbReference type="CDD" id="cd07390">
    <property type="entry name" value="MPP_AQ1575"/>
    <property type="match status" value="1"/>
</dbReference>
<reference evidence="2" key="1">
    <citation type="journal article" date="2007" name="Microbiology">
        <title>Comparative analysis of the Corynebacterium glutamicum group and complete genome sequence of strain R.</title>
        <authorList>
            <person name="Yukawa H."/>
            <person name="Omumasaba C.A."/>
            <person name="Nonaka H."/>
            <person name="Kos P."/>
            <person name="Okai N."/>
            <person name="Suzuki N."/>
            <person name="Suda M."/>
            <person name="Tsuge Y."/>
            <person name="Watanabe J."/>
            <person name="Ikeda Y."/>
            <person name="Vertes A.A."/>
            <person name="Inui M."/>
        </authorList>
    </citation>
    <scope>NUCLEOTIDE SEQUENCE</scope>
    <source>
        <strain evidence="2">R</strain>
    </source>
</reference>
<dbReference type="GO" id="GO:0016787">
    <property type="term" value="F:hydrolase activity"/>
    <property type="evidence" value="ECO:0007669"/>
    <property type="project" value="InterPro"/>
</dbReference>
<dbReference type="Proteomes" id="UP000006698">
    <property type="component" value="Chromosome"/>
</dbReference>
<name>A0AB72VCI3_CORGB</name>
<dbReference type="Gene3D" id="3.60.21.10">
    <property type="match status" value="1"/>
</dbReference>
<evidence type="ECO:0000259" key="1">
    <source>
        <dbReference type="Pfam" id="PF00149"/>
    </source>
</evidence>
<dbReference type="AlphaFoldDB" id="A0AB72VCI3"/>
<dbReference type="InterPro" id="IPR029052">
    <property type="entry name" value="Metallo-depent_PP-like"/>
</dbReference>
<dbReference type="KEGG" id="cgt:cgR_2214"/>
<gene>
    <name evidence="2" type="ordered locus">cgR_2214</name>
</gene>
<evidence type="ECO:0000313" key="2">
    <source>
        <dbReference type="EMBL" id="BAF55218.1"/>
    </source>
</evidence>
<organism evidence="2">
    <name type="scientific">Corynebacterium glutamicum (strain R)</name>
    <dbReference type="NCBI Taxonomy" id="340322"/>
    <lineage>
        <taxon>Bacteria</taxon>
        <taxon>Bacillati</taxon>
        <taxon>Actinomycetota</taxon>
        <taxon>Actinomycetes</taxon>
        <taxon>Mycobacteriales</taxon>
        <taxon>Corynebacteriaceae</taxon>
        <taxon>Corynebacterium</taxon>
    </lineage>
</organism>
<dbReference type="Pfam" id="PF00149">
    <property type="entry name" value="Metallophos"/>
    <property type="match status" value="1"/>
</dbReference>
<dbReference type="InterPro" id="IPR004843">
    <property type="entry name" value="Calcineurin-like_PHP"/>
</dbReference>
<dbReference type="EMBL" id="AP009044">
    <property type="protein sequence ID" value="BAF55218.1"/>
    <property type="molecule type" value="Genomic_DNA"/>
</dbReference>
<sequence length="220" mass="25209">MYYKQLDSLVFTDGESIAKARLASMTDMWFSSDLHLGHKFVASMRGFDDPDEHDEVILSNFENTIGADDVLWILGDLSSGAHRAEERALSLMAERLGGVVKHLVPGNHDSCHPMYRHAYKRQRRFLEVFDSVQAFQRMKWDDEDVYLSHFPRPGQDHPGMESRFDDLRLRVPLLIHGHLHSQFPMTGPGQVDVGVEAWGLKPAPRELVQLKLWESLSEKI</sequence>